<dbReference type="InterPro" id="IPR001680">
    <property type="entry name" value="WD40_rpt"/>
</dbReference>
<dbReference type="GO" id="GO:0005737">
    <property type="term" value="C:cytoplasm"/>
    <property type="evidence" value="ECO:0007669"/>
    <property type="project" value="TreeGrafter"/>
</dbReference>
<proteinExistence type="predicted"/>
<dbReference type="PANTHER" id="PTHR15574">
    <property type="entry name" value="WD REPEAT DOMAIN-CONTAINING FAMILY"/>
    <property type="match status" value="1"/>
</dbReference>
<evidence type="ECO:0000313" key="5">
    <source>
        <dbReference type="Proteomes" id="UP000242450"/>
    </source>
</evidence>
<feature type="region of interest" description="Disordered" evidence="3">
    <location>
        <begin position="194"/>
        <end position="226"/>
    </location>
</feature>
<keyword evidence="2" id="KW-0677">Repeat</keyword>
<organism evidence="4 5">
    <name type="scientific">Cervus elaphus hippelaphus</name>
    <name type="common">European red deer</name>
    <dbReference type="NCBI Taxonomy" id="46360"/>
    <lineage>
        <taxon>Eukaryota</taxon>
        <taxon>Metazoa</taxon>
        <taxon>Chordata</taxon>
        <taxon>Craniata</taxon>
        <taxon>Vertebrata</taxon>
        <taxon>Euteleostomi</taxon>
        <taxon>Mammalia</taxon>
        <taxon>Eutheria</taxon>
        <taxon>Laurasiatheria</taxon>
        <taxon>Artiodactyla</taxon>
        <taxon>Ruminantia</taxon>
        <taxon>Pecora</taxon>
        <taxon>Cervidae</taxon>
        <taxon>Cervinae</taxon>
        <taxon>Cervus</taxon>
    </lineage>
</organism>
<accession>A0A212CGA2</accession>
<dbReference type="InterPro" id="IPR036322">
    <property type="entry name" value="WD40_repeat_dom_sf"/>
</dbReference>
<protein>
    <submittedName>
        <fullName evidence="4">DCAF6</fullName>
    </submittedName>
</protein>
<dbReference type="InterPro" id="IPR045151">
    <property type="entry name" value="DCAF8"/>
</dbReference>
<evidence type="ECO:0000313" key="4">
    <source>
        <dbReference type="EMBL" id="OWK04980.1"/>
    </source>
</evidence>
<dbReference type="GO" id="GO:0045944">
    <property type="term" value="P:positive regulation of transcription by RNA polymerase II"/>
    <property type="evidence" value="ECO:0007669"/>
    <property type="project" value="TreeGrafter"/>
</dbReference>
<dbReference type="PANTHER" id="PTHR15574:SF39">
    <property type="entry name" value="DDB1- AND CUL4-ASSOCIATED FACTOR 6"/>
    <property type="match status" value="1"/>
</dbReference>
<feature type="compositionally biased region" description="Polar residues" evidence="3">
    <location>
        <begin position="210"/>
        <end position="226"/>
    </location>
</feature>
<evidence type="ECO:0000256" key="3">
    <source>
        <dbReference type="SAM" id="MobiDB-lite"/>
    </source>
</evidence>
<feature type="compositionally biased region" description="Low complexity" evidence="3">
    <location>
        <begin position="260"/>
        <end position="276"/>
    </location>
</feature>
<dbReference type="SUPFAM" id="SSF50978">
    <property type="entry name" value="WD40 repeat-like"/>
    <property type="match status" value="1"/>
</dbReference>
<dbReference type="AlphaFoldDB" id="A0A212CGA2"/>
<sequence length="300" mass="33232">IMTVPNDPYTFLSCGEDGTVRWFDTRIKTSCTKEDCKDDILINCRRAATSVAICPPIPYYLAVGCSDSSVRIYDRRMLGTRATGNYAGRGTTGMVARFIPSHLNNKSCRVTSLCYSEDGQEILVSYSSDYIYLFDPKDDTARELKTPSAEERREELRQPPVKRLRLRGEQSPNVSLMQRMSDMLSRWFEEASEVAQSNRGRGRSRSRGGTNQSDVSTLPTVPSSTDLEVGETAMEVDTPDEQFLQPSTSSTVSTQGHLASSSTESPHSTSLLSSPDSEQRQSVEASGHHTHHQSGEDVIL</sequence>
<evidence type="ECO:0000256" key="1">
    <source>
        <dbReference type="ARBA" id="ARBA00022574"/>
    </source>
</evidence>
<evidence type="ECO:0000256" key="2">
    <source>
        <dbReference type="ARBA" id="ARBA00022737"/>
    </source>
</evidence>
<dbReference type="OrthoDB" id="4869960at2759"/>
<feature type="non-terminal residue" evidence="4">
    <location>
        <position position="1"/>
    </location>
</feature>
<feature type="region of interest" description="Disordered" evidence="3">
    <location>
        <begin position="142"/>
        <end position="175"/>
    </location>
</feature>
<dbReference type="GO" id="GO:0080008">
    <property type="term" value="C:Cul4-RING E3 ubiquitin ligase complex"/>
    <property type="evidence" value="ECO:0007669"/>
    <property type="project" value="TreeGrafter"/>
</dbReference>
<reference evidence="4 5" key="1">
    <citation type="journal article" date="2018" name="Mol. Genet. Genomics">
        <title>The red deer Cervus elaphus genome CerEla1.0: sequencing, annotating, genes, and chromosomes.</title>
        <authorList>
            <person name="Bana N.A."/>
            <person name="Nyiri A."/>
            <person name="Nagy J."/>
            <person name="Frank K."/>
            <person name="Nagy T."/>
            <person name="Steger V."/>
            <person name="Schiller M."/>
            <person name="Lakatos P."/>
            <person name="Sugar L."/>
            <person name="Horn P."/>
            <person name="Barta E."/>
            <person name="Orosz L."/>
        </authorList>
    </citation>
    <scope>NUCLEOTIDE SEQUENCE [LARGE SCALE GENOMIC DNA]</scope>
    <source>
        <strain evidence="4">Hungarian</strain>
    </source>
</reference>
<dbReference type="Gene3D" id="2.130.10.10">
    <property type="entry name" value="YVTN repeat-like/Quinoprotein amine dehydrogenase"/>
    <property type="match status" value="1"/>
</dbReference>
<feature type="compositionally biased region" description="Polar residues" evidence="3">
    <location>
        <begin position="244"/>
        <end position="259"/>
    </location>
</feature>
<keyword evidence="5" id="KW-1185">Reference proteome</keyword>
<dbReference type="EMBL" id="MKHE01000020">
    <property type="protein sequence ID" value="OWK04980.1"/>
    <property type="molecule type" value="Genomic_DNA"/>
</dbReference>
<keyword evidence="1" id="KW-0853">WD repeat</keyword>
<feature type="region of interest" description="Disordered" evidence="3">
    <location>
        <begin position="240"/>
        <end position="300"/>
    </location>
</feature>
<feature type="compositionally biased region" description="Basic and acidic residues" evidence="3">
    <location>
        <begin position="142"/>
        <end position="157"/>
    </location>
</feature>
<comment type="caution">
    <text evidence="4">The sequence shown here is derived from an EMBL/GenBank/DDBJ whole genome shotgun (WGS) entry which is preliminary data.</text>
</comment>
<dbReference type="SMART" id="SM00320">
    <property type="entry name" value="WD40"/>
    <property type="match status" value="2"/>
</dbReference>
<dbReference type="InterPro" id="IPR015943">
    <property type="entry name" value="WD40/YVTN_repeat-like_dom_sf"/>
</dbReference>
<gene>
    <name evidence="4" type="ORF">Celaphus_00001718</name>
</gene>
<name>A0A212CGA2_CEREH</name>
<dbReference type="Proteomes" id="UP000242450">
    <property type="component" value="Chromosome 20"/>
</dbReference>